<feature type="transmembrane region" description="Helical" evidence="11">
    <location>
        <begin position="178"/>
        <end position="199"/>
    </location>
</feature>
<dbReference type="PANTHER" id="PTHR19139">
    <property type="entry name" value="AQUAPORIN TRANSPORTER"/>
    <property type="match status" value="1"/>
</dbReference>
<evidence type="ECO:0000256" key="8">
    <source>
        <dbReference type="ARBA" id="ARBA00022989"/>
    </source>
</evidence>
<feature type="transmembrane region" description="Helical" evidence="11">
    <location>
        <begin position="219"/>
        <end position="241"/>
    </location>
</feature>
<evidence type="ECO:0000256" key="7">
    <source>
        <dbReference type="ARBA" id="ARBA00022737"/>
    </source>
</evidence>
<evidence type="ECO:0000256" key="9">
    <source>
        <dbReference type="ARBA" id="ARBA00023136"/>
    </source>
</evidence>
<comment type="subcellular location">
    <subcellularLocation>
        <location evidence="1">Cell membrane</location>
        <topology evidence="1">Multi-pass membrane protein</topology>
    </subcellularLocation>
</comment>
<feature type="transmembrane region" description="Helical" evidence="11">
    <location>
        <begin position="100"/>
        <end position="118"/>
    </location>
</feature>
<dbReference type="InterPro" id="IPR000425">
    <property type="entry name" value="MIP"/>
</dbReference>
<evidence type="ECO:0000256" key="1">
    <source>
        <dbReference type="ARBA" id="ARBA00004651"/>
    </source>
</evidence>
<gene>
    <name evidence="12" type="primary">aqpZ</name>
    <name evidence="12" type="ORF">D7316_03348</name>
</gene>
<sequence length="266" mass="27224">MASPSTAAKLAAEFFGTFWLVFGGCGSAIFAAKQIAQSDDGQNTFQVGIGFLGVALAFGLTVVTMAYAVGHISGAHFNPAITLGAAVGGRLSWKELPGYWISQVVGGLLAGLILLVIAKGKPGFVAEGNMAANGYGEHSPGNYSLAAVIIAEVLLTAFFLIVILGATEERSNKGFGPLAIGLTLTLIHLISIPISNTSVNPARSTAVAFFNGNGAPGQLWVFWVAPLLGGLIGGVLYPLLFENGKFVLGAKSAPATPASRSDSVEA</sequence>
<dbReference type="AlphaFoldDB" id="A0A3G8JP02"/>
<keyword evidence="4" id="KW-1003">Cell membrane</keyword>
<feature type="transmembrane region" description="Helical" evidence="11">
    <location>
        <begin position="44"/>
        <end position="69"/>
    </location>
</feature>
<dbReference type="PANTHER" id="PTHR19139:SF199">
    <property type="entry name" value="MIP17260P"/>
    <property type="match status" value="1"/>
</dbReference>
<evidence type="ECO:0000256" key="4">
    <source>
        <dbReference type="ARBA" id="ARBA00022475"/>
    </source>
</evidence>
<dbReference type="InterPro" id="IPR034294">
    <property type="entry name" value="Aquaporin_transptr"/>
</dbReference>
<keyword evidence="6 10" id="KW-0812">Transmembrane</keyword>
<evidence type="ECO:0000256" key="10">
    <source>
        <dbReference type="RuleBase" id="RU000477"/>
    </source>
</evidence>
<name>A0A3G8JP02_9ACTN</name>
<dbReference type="GO" id="GO:0015250">
    <property type="term" value="F:water channel activity"/>
    <property type="evidence" value="ECO:0007669"/>
    <property type="project" value="TreeGrafter"/>
</dbReference>
<keyword evidence="8 11" id="KW-1133">Transmembrane helix</keyword>
<organism evidence="12 13">
    <name type="scientific">Gordonia insulae</name>
    <dbReference type="NCBI Taxonomy" id="2420509"/>
    <lineage>
        <taxon>Bacteria</taxon>
        <taxon>Bacillati</taxon>
        <taxon>Actinomycetota</taxon>
        <taxon>Actinomycetes</taxon>
        <taxon>Mycobacteriales</taxon>
        <taxon>Gordoniaceae</taxon>
        <taxon>Gordonia</taxon>
    </lineage>
</organism>
<dbReference type="PROSITE" id="PS00221">
    <property type="entry name" value="MIP"/>
    <property type="match status" value="1"/>
</dbReference>
<dbReference type="NCBIfam" id="NF003838">
    <property type="entry name" value="PRK05420.1"/>
    <property type="match status" value="1"/>
</dbReference>
<keyword evidence="3 10" id="KW-0813">Transport</keyword>
<dbReference type="Pfam" id="PF00230">
    <property type="entry name" value="MIP"/>
    <property type="match status" value="1"/>
</dbReference>
<dbReference type="FunFam" id="1.20.1080.10:FF:000007">
    <property type="entry name" value="Aquaporin Z"/>
    <property type="match status" value="1"/>
</dbReference>
<evidence type="ECO:0000256" key="11">
    <source>
        <dbReference type="SAM" id="Phobius"/>
    </source>
</evidence>
<comment type="similarity">
    <text evidence="2 10">Belongs to the MIP/aquaporin (TC 1.A.8) family.</text>
</comment>
<dbReference type="EMBL" id="CP033972">
    <property type="protein sequence ID" value="AZG46746.1"/>
    <property type="molecule type" value="Genomic_DNA"/>
</dbReference>
<protein>
    <submittedName>
        <fullName evidence="12">Aquaporin Z</fullName>
    </submittedName>
</protein>
<evidence type="ECO:0000313" key="12">
    <source>
        <dbReference type="EMBL" id="AZG46746.1"/>
    </source>
</evidence>
<feature type="transmembrane region" description="Helical" evidence="11">
    <location>
        <begin position="143"/>
        <end position="166"/>
    </location>
</feature>
<accession>A0A3G8JP02</accession>
<dbReference type="Gene3D" id="1.20.1080.10">
    <property type="entry name" value="Glycerol uptake facilitator protein"/>
    <property type="match status" value="1"/>
</dbReference>
<evidence type="ECO:0000256" key="2">
    <source>
        <dbReference type="ARBA" id="ARBA00006175"/>
    </source>
</evidence>
<evidence type="ECO:0000256" key="5">
    <source>
        <dbReference type="ARBA" id="ARBA00022519"/>
    </source>
</evidence>
<feature type="transmembrane region" description="Helical" evidence="11">
    <location>
        <begin position="75"/>
        <end position="93"/>
    </location>
</feature>
<reference evidence="12 13" key="1">
    <citation type="submission" date="2018-11" db="EMBL/GenBank/DDBJ databases">
        <title>Gordonia insulae sp. nov., isolated from an island soil.</title>
        <authorList>
            <person name="Kim Y.S."/>
            <person name="Kim S.B."/>
        </authorList>
    </citation>
    <scope>NUCLEOTIDE SEQUENCE [LARGE SCALE GENOMIC DNA]</scope>
    <source>
        <strain evidence="12 13">MMS17-SY073</strain>
    </source>
</reference>
<keyword evidence="7" id="KW-0677">Repeat</keyword>
<dbReference type="KEGG" id="gom:D7316_03348"/>
<dbReference type="SUPFAM" id="SSF81338">
    <property type="entry name" value="Aquaporin-like"/>
    <property type="match status" value="1"/>
</dbReference>
<dbReference type="PRINTS" id="PR00783">
    <property type="entry name" value="MINTRINSICP"/>
</dbReference>
<evidence type="ECO:0000313" key="13">
    <source>
        <dbReference type="Proteomes" id="UP000271469"/>
    </source>
</evidence>
<proteinExistence type="inferred from homology"/>
<dbReference type="InterPro" id="IPR022357">
    <property type="entry name" value="MIP_CS"/>
</dbReference>
<evidence type="ECO:0000256" key="3">
    <source>
        <dbReference type="ARBA" id="ARBA00022448"/>
    </source>
</evidence>
<keyword evidence="9 11" id="KW-0472">Membrane</keyword>
<dbReference type="InterPro" id="IPR023271">
    <property type="entry name" value="Aquaporin-like"/>
</dbReference>
<evidence type="ECO:0000256" key="6">
    <source>
        <dbReference type="ARBA" id="ARBA00022692"/>
    </source>
</evidence>
<dbReference type="NCBIfam" id="TIGR00861">
    <property type="entry name" value="MIP"/>
    <property type="match status" value="1"/>
</dbReference>
<keyword evidence="13" id="KW-1185">Reference proteome</keyword>
<dbReference type="RefSeq" id="WP_124709213.1">
    <property type="nucleotide sequence ID" value="NZ_CP033972.1"/>
</dbReference>
<dbReference type="OrthoDB" id="9807293at2"/>
<dbReference type="GO" id="GO:0005886">
    <property type="term" value="C:plasma membrane"/>
    <property type="evidence" value="ECO:0007669"/>
    <property type="project" value="UniProtKB-SubCell"/>
</dbReference>
<dbReference type="Proteomes" id="UP000271469">
    <property type="component" value="Chromosome"/>
</dbReference>
<feature type="transmembrane region" description="Helical" evidence="11">
    <location>
        <begin position="12"/>
        <end position="32"/>
    </location>
</feature>
<keyword evidence="5" id="KW-0997">Cell inner membrane</keyword>